<organism evidence="2 3">
    <name type="scientific">Hondaea fermentalgiana</name>
    <dbReference type="NCBI Taxonomy" id="2315210"/>
    <lineage>
        <taxon>Eukaryota</taxon>
        <taxon>Sar</taxon>
        <taxon>Stramenopiles</taxon>
        <taxon>Bigyra</taxon>
        <taxon>Labyrinthulomycetes</taxon>
        <taxon>Thraustochytrida</taxon>
        <taxon>Thraustochytriidae</taxon>
        <taxon>Hondaea</taxon>
    </lineage>
</organism>
<dbReference type="EMBL" id="BEYU01000025">
    <property type="protein sequence ID" value="GBG26894.1"/>
    <property type="molecule type" value="Genomic_DNA"/>
</dbReference>
<keyword evidence="1" id="KW-1133">Transmembrane helix</keyword>
<gene>
    <name evidence="2" type="ORF">FCC1311_031162</name>
</gene>
<accession>A0A2R5GGC2</accession>
<dbReference type="Proteomes" id="UP000241890">
    <property type="component" value="Unassembled WGS sequence"/>
</dbReference>
<feature type="transmembrane region" description="Helical" evidence="1">
    <location>
        <begin position="76"/>
        <end position="99"/>
    </location>
</feature>
<keyword evidence="1" id="KW-0472">Membrane</keyword>
<proteinExistence type="predicted"/>
<evidence type="ECO:0000256" key="1">
    <source>
        <dbReference type="SAM" id="Phobius"/>
    </source>
</evidence>
<comment type="caution">
    <text evidence="2">The sequence shown here is derived from an EMBL/GenBank/DDBJ whole genome shotgun (WGS) entry which is preliminary data.</text>
</comment>
<keyword evidence="1" id="KW-0812">Transmembrane</keyword>
<keyword evidence="3" id="KW-1185">Reference proteome</keyword>
<dbReference type="AlphaFoldDB" id="A0A2R5GGC2"/>
<protein>
    <submittedName>
        <fullName evidence="2">Uncharacterized protein</fullName>
    </submittedName>
</protein>
<sequence length="257" mass="28345">MILCPVLMLREIRAEVLDEEPPKPKGGGLLPMVAVWATAGFAAQTMREYAFARAWPEFEQIGPLPDLVHDNVQPSAAPVALFLFGAVAMLAIVIGRAYLRNNDCGIRLLRRVLYLHGLLMVLHATVRLGTTLPYLEADDRTLVLSFFAPPGFIVGQIELVLIATFLAMWSDDLSPLTKTVSLVYAFIALLLVSPHPRTPEALCVECIGRHGVTVHDEKYDTAWEADAGSTFDWFPDQSIEIASREGEAYFLALAQPK</sequence>
<evidence type="ECO:0000313" key="3">
    <source>
        <dbReference type="Proteomes" id="UP000241890"/>
    </source>
</evidence>
<dbReference type="InParanoid" id="A0A2R5GGC2"/>
<name>A0A2R5GGC2_9STRA</name>
<reference evidence="2 3" key="1">
    <citation type="submission" date="2017-12" db="EMBL/GenBank/DDBJ databases">
        <title>Sequencing, de novo assembly and annotation of complete genome of a new Thraustochytrid species, strain FCC1311.</title>
        <authorList>
            <person name="Sedici K."/>
            <person name="Godart F."/>
            <person name="Aiese Cigliano R."/>
            <person name="Sanseverino W."/>
            <person name="Barakat M."/>
            <person name="Ortet P."/>
            <person name="Marechal E."/>
            <person name="Cagnac O."/>
            <person name="Amato A."/>
        </authorList>
    </citation>
    <scope>NUCLEOTIDE SEQUENCE [LARGE SCALE GENOMIC DNA]</scope>
</reference>
<feature type="transmembrane region" description="Helical" evidence="1">
    <location>
        <begin position="142"/>
        <end position="167"/>
    </location>
</feature>
<evidence type="ECO:0000313" key="2">
    <source>
        <dbReference type="EMBL" id="GBG26894.1"/>
    </source>
</evidence>
<feature type="transmembrane region" description="Helical" evidence="1">
    <location>
        <begin position="111"/>
        <end position="130"/>
    </location>
</feature>